<gene>
    <name evidence="3" type="ORF">HHI36_002161</name>
</gene>
<dbReference type="PANTHER" id="PTHR20916:SF26">
    <property type="entry name" value="CYSTEINE-RICH PROTEIN 2-BINDING PROTEIN"/>
    <property type="match status" value="1"/>
</dbReference>
<dbReference type="AlphaFoldDB" id="A0ABD2PA34"/>
<evidence type="ECO:0000259" key="2">
    <source>
        <dbReference type="PROSITE" id="PS51186"/>
    </source>
</evidence>
<dbReference type="CDD" id="cd04301">
    <property type="entry name" value="NAT_SF"/>
    <property type="match status" value="1"/>
</dbReference>
<evidence type="ECO:0008006" key="5">
    <source>
        <dbReference type="Google" id="ProtNLM"/>
    </source>
</evidence>
<dbReference type="Pfam" id="PF00583">
    <property type="entry name" value="Acetyltransf_1"/>
    <property type="match status" value="1"/>
</dbReference>
<dbReference type="SUPFAM" id="SSF55729">
    <property type="entry name" value="Acyl-CoA N-acyltransferases (Nat)"/>
    <property type="match status" value="1"/>
</dbReference>
<dbReference type="PANTHER" id="PTHR20916">
    <property type="entry name" value="CYSTEINE AND GLYCINE-RICH PROTEIN 2 BINDING PROTEIN"/>
    <property type="match status" value="1"/>
</dbReference>
<protein>
    <recommendedName>
        <fullName evidence="5">Cysteine-rich protein 2-binding protein</fullName>
    </recommendedName>
</protein>
<dbReference type="PROSITE" id="PS50081">
    <property type="entry name" value="ZF_DAG_PE_2"/>
    <property type="match status" value="1"/>
</dbReference>
<dbReference type="Gene3D" id="3.90.980.20">
    <property type="match status" value="1"/>
</dbReference>
<proteinExistence type="predicted"/>
<dbReference type="InterPro" id="IPR002219">
    <property type="entry name" value="PKC_DAG/PE"/>
</dbReference>
<reference evidence="3 4" key="1">
    <citation type="journal article" date="2021" name="BMC Biol.">
        <title>Horizontally acquired antibacterial genes associated with adaptive radiation of ladybird beetles.</title>
        <authorList>
            <person name="Li H.S."/>
            <person name="Tang X.F."/>
            <person name="Huang Y.H."/>
            <person name="Xu Z.Y."/>
            <person name="Chen M.L."/>
            <person name="Du X.Y."/>
            <person name="Qiu B.Y."/>
            <person name="Chen P.T."/>
            <person name="Zhang W."/>
            <person name="Slipinski A."/>
            <person name="Escalona H.E."/>
            <person name="Waterhouse R.M."/>
            <person name="Zwick A."/>
            <person name="Pang H."/>
        </authorList>
    </citation>
    <scope>NUCLEOTIDE SEQUENCE [LARGE SCALE GENOMIC DNA]</scope>
    <source>
        <strain evidence="3">SYSU2018</strain>
    </source>
</reference>
<feature type="domain" description="N-acetyltransferase" evidence="2">
    <location>
        <begin position="394"/>
        <end position="538"/>
    </location>
</feature>
<dbReference type="PROSITE" id="PS51186">
    <property type="entry name" value="GNAT"/>
    <property type="match status" value="1"/>
</dbReference>
<evidence type="ECO:0000259" key="1">
    <source>
        <dbReference type="PROSITE" id="PS50081"/>
    </source>
</evidence>
<feature type="domain" description="Phorbol-ester/DAG-type" evidence="1">
    <location>
        <begin position="1"/>
        <end position="40"/>
    </location>
</feature>
<dbReference type="Proteomes" id="UP001516400">
    <property type="component" value="Unassembled WGS sequence"/>
</dbReference>
<accession>A0ABD2PA34</accession>
<dbReference type="CDD" id="cd00029">
    <property type="entry name" value="C1"/>
    <property type="match status" value="1"/>
</dbReference>
<sequence length="538" mass="62324">MENCKYCRANIEDCVDEGLKCSMCQSHVHIRCLNRGAVPGGLNGDIFFTFTCQECSDSKTETFVRDKLSWLQVIVLVLYHLNTKSPGLARKGFFHWRFHIATFIDKNWEILFTKYVKKKKSWTGTVAGTLSHFSVYFFLSGTSVFKEQAWWTLKYPKISPFLITKIYNALMAEKVKSKADKQIISDIEIFNRLLKANVSDEEMLKPFILSETESTPSTPEISSDVIDILPSPSQIRKNTKEKDNKDLTKRKSILPTMDNKKLLKISSSSDSLSDDFTARCLNQSEPLEEQQLENILKHRKLEEKKETVKLLDPYCHFNTSLNNISRMKGVSMKIKLLGGIRKDLILSPYSGIYLKPYIRRDAECFPHWLKIMAEIQLVTNKSNPKYTLPARGPLDYTYVQPEHIPAINCLCNQFFWPGIDLTESLQYPDFSCVVMYRKLIVGFAFLVPNVSHTESYLSFIFTRPGWRNVGIAKFMLYHLIQTSLGKDIILHVSINNPALFLYQKFGFKVEKVVLDFYDKYFRDNIKESKNAFYCRLER</sequence>
<keyword evidence="4" id="KW-1185">Reference proteome</keyword>
<dbReference type="InterPro" id="IPR000182">
    <property type="entry name" value="GNAT_dom"/>
</dbReference>
<dbReference type="InterPro" id="IPR016181">
    <property type="entry name" value="Acyl_CoA_acyltransferase"/>
</dbReference>
<evidence type="ECO:0000313" key="3">
    <source>
        <dbReference type="EMBL" id="KAL3287694.1"/>
    </source>
</evidence>
<comment type="caution">
    <text evidence="3">The sequence shown here is derived from an EMBL/GenBank/DDBJ whole genome shotgun (WGS) entry which is preliminary data.</text>
</comment>
<dbReference type="FunFam" id="3.40.630.30:FF:000013">
    <property type="entry name" value="cysteine-rich protein 2-binding protein-like"/>
    <property type="match status" value="1"/>
</dbReference>
<organism evidence="3 4">
    <name type="scientific">Cryptolaemus montrouzieri</name>
    <dbReference type="NCBI Taxonomy" id="559131"/>
    <lineage>
        <taxon>Eukaryota</taxon>
        <taxon>Metazoa</taxon>
        <taxon>Ecdysozoa</taxon>
        <taxon>Arthropoda</taxon>
        <taxon>Hexapoda</taxon>
        <taxon>Insecta</taxon>
        <taxon>Pterygota</taxon>
        <taxon>Neoptera</taxon>
        <taxon>Endopterygota</taxon>
        <taxon>Coleoptera</taxon>
        <taxon>Polyphaga</taxon>
        <taxon>Cucujiformia</taxon>
        <taxon>Coccinelloidea</taxon>
        <taxon>Coccinellidae</taxon>
        <taxon>Scymninae</taxon>
        <taxon>Scymnini</taxon>
        <taxon>Cryptolaemus</taxon>
    </lineage>
</organism>
<name>A0ABD2PA34_9CUCU</name>
<dbReference type="EMBL" id="JABFTP020000185">
    <property type="protein sequence ID" value="KAL3287694.1"/>
    <property type="molecule type" value="Genomic_DNA"/>
</dbReference>
<evidence type="ECO:0000313" key="4">
    <source>
        <dbReference type="Proteomes" id="UP001516400"/>
    </source>
</evidence>
<dbReference type="Gene3D" id="3.40.630.30">
    <property type="match status" value="1"/>
</dbReference>